<comment type="subcellular location">
    <subcellularLocation>
        <location evidence="9">Cell membrane</location>
        <topology evidence="9">Single-pass membrane protein</topology>
    </subcellularLocation>
    <subcellularLocation>
        <location evidence="1">Membrane</location>
    </subcellularLocation>
</comment>
<comment type="subunit">
    <text evidence="9">Component of the Sec protein translocase complex. Heterotrimer consisting of SecY, SecE and SecG subunits. The heterotrimers can form oligomers, although 1 heterotrimer is thought to be able to translocate proteins. Interacts with the ribosome. Interacts with SecDF, and other proteins may be involved. Interacts with SecA.</text>
</comment>
<feature type="transmembrane region" description="Helical" evidence="9">
    <location>
        <begin position="101"/>
        <end position="121"/>
    </location>
</feature>
<keyword evidence="4 9" id="KW-0812">Transmembrane</keyword>
<dbReference type="GO" id="GO:0008320">
    <property type="term" value="F:protein transmembrane transporter activity"/>
    <property type="evidence" value="ECO:0007669"/>
    <property type="project" value="UniProtKB-UniRule"/>
</dbReference>
<comment type="caution">
    <text evidence="10">The sequence shown here is derived from an EMBL/GenBank/DDBJ whole genome shotgun (WGS) entry which is preliminary data.</text>
</comment>
<dbReference type="InterPro" id="IPR001901">
    <property type="entry name" value="Translocase_SecE/Sec61-g"/>
</dbReference>
<keyword evidence="5 9" id="KW-0653">Protein transport</keyword>
<dbReference type="GO" id="GO:0009306">
    <property type="term" value="P:protein secretion"/>
    <property type="evidence" value="ECO:0007669"/>
    <property type="project" value="UniProtKB-UniRule"/>
</dbReference>
<evidence type="ECO:0000256" key="6">
    <source>
        <dbReference type="ARBA" id="ARBA00022989"/>
    </source>
</evidence>
<dbReference type="PROSITE" id="PS01067">
    <property type="entry name" value="SECE_SEC61G"/>
    <property type="match status" value="1"/>
</dbReference>
<dbReference type="PANTHER" id="PTHR33910:SF1">
    <property type="entry name" value="PROTEIN TRANSLOCASE SUBUNIT SECE"/>
    <property type="match status" value="1"/>
</dbReference>
<keyword evidence="6 9" id="KW-1133">Transmembrane helix</keyword>
<keyword evidence="7 9" id="KW-0811">Translocation</keyword>
<dbReference type="PANTHER" id="PTHR33910">
    <property type="entry name" value="PROTEIN TRANSLOCASE SUBUNIT SECE"/>
    <property type="match status" value="1"/>
</dbReference>
<dbReference type="Gene3D" id="1.20.5.1030">
    <property type="entry name" value="Preprotein translocase secy subunit"/>
    <property type="match status" value="1"/>
</dbReference>
<comment type="function">
    <text evidence="9">Essential subunit of the Sec protein translocation channel SecYEG. Clamps together the 2 halves of SecY. May contact the channel plug during translocation.</text>
</comment>
<dbReference type="EMBL" id="ATBP01000006">
    <property type="protein sequence ID" value="ETR74455.1"/>
    <property type="molecule type" value="Genomic_DNA"/>
</dbReference>
<sequence>MMCHETQWCLMGRLQRKKTIKKKKKKILTEDQRDQLVAESGKNNHIPTTFRASTKGPGDLVAKRFNPPQLKKPKFIDDSIQFLREVKIELKKVTWPPRKQAIGSTSVVIILVFVFAIYFGIVDSGLSALVRFIY</sequence>
<dbReference type="GO" id="GO:0005886">
    <property type="term" value="C:plasma membrane"/>
    <property type="evidence" value="ECO:0007669"/>
    <property type="project" value="UniProtKB-SubCell"/>
</dbReference>
<keyword evidence="3 9" id="KW-1003">Cell membrane</keyword>
<evidence type="ECO:0000313" key="10">
    <source>
        <dbReference type="EMBL" id="ETR74455.1"/>
    </source>
</evidence>
<evidence type="ECO:0000256" key="5">
    <source>
        <dbReference type="ARBA" id="ARBA00022927"/>
    </source>
</evidence>
<accession>A0A1V1PID4</accession>
<reference evidence="11" key="1">
    <citation type="submission" date="2012-11" db="EMBL/GenBank/DDBJ databases">
        <authorList>
            <person name="Lucero-Rivera Y.E."/>
            <person name="Tovar-Ramirez D."/>
        </authorList>
    </citation>
    <scope>NUCLEOTIDE SEQUENCE [LARGE SCALE GENOMIC DNA]</scope>
    <source>
        <strain evidence="11">Araruama</strain>
    </source>
</reference>
<proteinExistence type="inferred from homology"/>
<dbReference type="GO" id="GO:0006605">
    <property type="term" value="P:protein targeting"/>
    <property type="evidence" value="ECO:0007669"/>
    <property type="project" value="UniProtKB-UniRule"/>
</dbReference>
<keyword evidence="8 9" id="KW-0472">Membrane</keyword>
<dbReference type="AlphaFoldDB" id="A0A1V1PID4"/>
<dbReference type="InterPro" id="IPR038379">
    <property type="entry name" value="SecE_sf"/>
</dbReference>
<dbReference type="GO" id="GO:0043952">
    <property type="term" value="P:protein transport by the Sec complex"/>
    <property type="evidence" value="ECO:0007669"/>
    <property type="project" value="UniProtKB-UniRule"/>
</dbReference>
<evidence type="ECO:0000256" key="7">
    <source>
        <dbReference type="ARBA" id="ARBA00023010"/>
    </source>
</evidence>
<evidence type="ECO:0000256" key="2">
    <source>
        <dbReference type="ARBA" id="ARBA00022448"/>
    </source>
</evidence>
<evidence type="ECO:0000256" key="8">
    <source>
        <dbReference type="ARBA" id="ARBA00023136"/>
    </source>
</evidence>
<dbReference type="Proteomes" id="UP000189670">
    <property type="component" value="Unassembled WGS sequence"/>
</dbReference>
<evidence type="ECO:0000313" key="11">
    <source>
        <dbReference type="Proteomes" id="UP000189670"/>
    </source>
</evidence>
<keyword evidence="2 9" id="KW-0813">Transport</keyword>
<dbReference type="InterPro" id="IPR005807">
    <property type="entry name" value="SecE_bac"/>
</dbReference>
<gene>
    <name evidence="9 10" type="primary">secE</name>
    <name evidence="10" type="ORF">OMM_06301</name>
</gene>
<evidence type="ECO:0000256" key="3">
    <source>
        <dbReference type="ARBA" id="ARBA00022475"/>
    </source>
</evidence>
<dbReference type="NCBIfam" id="TIGR00964">
    <property type="entry name" value="secE_bact"/>
    <property type="match status" value="1"/>
</dbReference>
<organism evidence="10 11">
    <name type="scientific">Candidatus Magnetoglobus multicellularis str. Araruama</name>
    <dbReference type="NCBI Taxonomy" id="890399"/>
    <lineage>
        <taxon>Bacteria</taxon>
        <taxon>Pseudomonadati</taxon>
        <taxon>Thermodesulfobacteriota</taxon>
        <taxon>Desulfobacteria</taxon>
        <taxon>Desulfobacterales</taxon>
        <taxon>Desulfobacteraceae</taxon>
        <taxon>Candidatus Magnetoglobus</taxon>
    </lineage>
</organism>
<protein>
    <recommendedName>
        <fullName evidence="9">Protein translocase subunit SecE</fullName>
    </recommendedName>
</protein>
<dbReference type="HAMAP" id="MF_00422">
    <property type="entry name" value="SecE"/>
    <property type="match status" value="1"/>
</dbReference>
<name>A0A1V1PID4_9BACT</name>
<comment type="similarity">
    <text evidence="9">Belongs to the SecE/SEC61-gamma family.</text>
</comment>
<dbReference type="Pfam" id="PF00584">
    <property type="entry name" value="SecE"/>
    <property type="match status" value="1"/>
</dbReference>
<evidence type="ECO:0000256" key="4">
    <source>
        <dbReference type="ARBA" id="ARBA00022692"/>
    </source>
</evidence>
<evidence type="ECO:0000256" key="9">
    <source>
        <dbReference type="HAMAP-Rule" id="MF_00422"/>
    </source>
</evidence>
<evidence type="ECO:0000256" key="1">
    <source>
        <dbReference type="ARBA" id="ARBA00004370"/>
    </source>
</evidence>
<dbReference type="GO" id="GO:0065002">
    <property type="term" value="P:intracellular protein transmembrane transport"/>
    <property type="evidence" value="ECO:0007669"/>
    <property type="project" value="UniProtKB-UniRule"/>
</dbReference>